<dbReference type="Gene3D" id="1.20.1050.10">
    <property type="match status" value="1"/>
</dbReference>
<dbReference type="AlphaFoldDB" id="A0A1I2JF60"/>
<keyword evidence="3" id="KW-0808">Transferase</keyword>
<evidence type="ECO:0000259" key="2">
    <source>
        <dbReference type="PROSITE" id="PS50405"/>
    </source>
</evidence>
<dbReference type="InterPro" id="IPR036249">
    <property type="entry name" value="Thioredoxin-like_sf"/>
</dbReference>
<feature type="domain" description="GST N-terminal" evidence="1">
    <location>
        <begin position="3"/>
        <end position="83"/>
    </location>
</feature>
<dbReference type="Pfam" id="PF13410">
    <property type="entry name" value="GST_C_2"/>
    <property type="match status" value="1"/>
</dbReference>
<dbReference type="SUPFAM" id="SSF52833">
    <property type="entry name" value="Thioredoxin-like"/>
    <property type="match status" value="1"/>
</dbReference>
<protein>
    <submittedName>
        <fullName evidence="3">Glutathione S-transferase</fullName>
    </submittedName>
</protein>
<name>A0A1I2JF60_9GAMM</name>
<keyword evidence="4" id="KW-1185">Reference proteome</keyword>
<dbReference type="OrthoDB" id="5242791at2"/>
<evidence type="ECO:0000313" key="4">
    <source>
        <dbReference type="Proteomes" id="UP000199771"/>
    </source>
</evidence>
<dbReference type="CDD" id="cd00570">
    <property type="entry name" value="GST_N_family"/>
    <property type="match status" value="1"/>
</dbReference>
<dbReference type="PROSITE" id="PS50404">
    <property type="entry name" value="GST_NTER"/>
    <property type="match status" value="1"/>
</dbReference>
<dbReference type="STRING" id="1076937.SAMN04488120_10790"/>
<evidence type="ECO:0000259" key="1">
    <source>
        <dbReference type="PROSITE" id="PS50404"/>
    </source>
</evidence>
<dbReference type="PROSITE" id="PS50405">
    <property type="entry name" value="GST_CTER"/>
    <property type="match status" value="1"/>
</dbReference>
<dbReference type="Gene3D" id="3.40.30.10">
    <property type="entry name" value="Glutaredoxin"/>
    <property type="match status" value="1"/>
</dbReference>
<dbReference type="SUPFAM" id="SSF47616">
    <property type="entry name" value="GST C-terminal domain-like"/>
    <property type="match status" value="1"/>
</dbReference>
<gene>
    <name evidence="3" type="ORF">SAMN04488120_10790</name>
</gene>
<dbReference type="GO" id="GO:0016740">
    <property type="term" value="F:transferase activity"/>
    <property type="evidence" value="ECO:0007669"/>
    <property type="project" value="UniProtKB-KW"/>
</dbReference>
<accession>A0A1I2JF60</accession>
<dbReference type="Proteomes" id="UP000199771">
    <property type="component" value="Unassembled WGS sequence"/>
</dbReference>
<evidence type="ECO:0000313" key="3">
    <source>
        <dbReference type="EMBL" id="SFF53482.1"/>
    </source>
</evidence>
<dbReference type="RefSeq" id="WP_091533867.1">
    <property type="nucleotide sequence ID" value="NZ_FOOC01000007.1"/>
</dbReference>
<dbReference type="InterPro" id="IPR010987">
    <property type="entry name" value="Glutathione-S-Trfase_C-like"/>
</dbReference>
<dbReference type="InterPro" id="IPR036282">
    <property type="entry name" value="Glutathione-S-Trfase_C_sf"/>
</dbReference>
<organism evidence="3 4">
    <name type="scientific">Fontimonas thermophila</name>
    <dbReference type="NCBI Taxonomy" id="1076937"/>
    <lineage>
        <taxon>Bacteria</taxon>
        <taxon>Pseudomonadati</taxon>
        <taxon>Pseudomonadota</taxon>
        <taxon>Gammaproteobacteria</taxon>
        <taxon>Nevskiales</taxon>
        <taxon>Nevskiaceae</taxon>
        <taxon>Fontimonas</taxon>
    </lineage>
</organism>
<reference evidence="3 4" key="1">
    <citation type="submission" date="2016-10" db="EMBL/GenBank/DDBJ databases">
        <authorList>
            <person name="de Groot N.N."/>
        </authorList>
    </citation>
    <scope>NUCLEOTIDE SEQUENCE [LARGE SCALE GENOMIC DNA]</scope>
    <source>
        <strain evidence="3 4">DSM 23609</strain>
    </source>
</reference>
<dbReference type="Pfam" id="PF13417">
    <property type="entry name" value="GST_N_3"/>
    <property type="match status" value="1"/>
</dbReference>
<dbReference type="InterPro" id="IPR004045">
    <property type="entry name" value="Glutathione_S-Trfase_N"/>
</dbReference>
<proteinExistence type="predicted"/>
<dbReference type="EMBL" id="FOOC01000007">
    <property type="protein sequence ID" value="SFF53482.1"/>
    <property type="molecule type" value="Genomic_DNA"/>
</dbReference>
<feature type="domain" description="GST C-terminal" evidence="2">
    <location>
        <begin position="117"/>
        <end position="254"/>
    </location>
</feature>
<sequence length="285" mass="31978">MMPPLTLYTFAASQSSEKIRWALDASGLPYRERRLTPFLHYGAYPHRSAGLGTSLPVLEADGEMIEDSTRILEWLETHRAPFPLIPQDPVLRTAVMRSEARFDHIGPHVVRCMYATLLDDGDLVQRLWSVDAGFIQAAVLRAAFPVLSRLFRRGLGLDAPALLKHSQGVIVRALDELDRMAEDGRPYLVGEALTVADITAAAHLAPLACPDEHPVFSDIEYRDAIAPLVSRWQARPALAWVRELYRLHRRVRPLRVLTQAPSAAQAFRSSRPRRIRPAGRFLAGR</sequence>